<keyword evidence="1" id="KW-1185">Reference proteome</keyword>
<name>A0A1I7YR49_9BILA</name>
<proteinExistence type="predicted"/>
<dbReference type="AlphaFoldDB" id="A0A1I7YR49"/>
<sequence>MESEKTSVGVPTSESDMSVAIMRIVGAVSCVNSIELAGSKVAFSEDRCVAKAGLWLFGVDLLRGVRVLRVQCRPQSTVKGSIRMRC</sequence>
<dbReference type="WBParaSite" id="L893_g18862.t1">
    <property type="protein sequence ID" value="L893_g18862.t1"/>
    <property type="gene ID" value="L893_g18862"/>
</dbReference>
<evidence type="ECO:0000313" key="1">
    <source>
        <dbReference type="Proteomes" id="UP000095287"/>
    </source>
</evidence>
<dbReference type="Proteomes" id="UP000095287">
    <property type="component" value="Unplaced"/>
</dbReference>
<evidence type="ECO:0000313" key="2">
    <source>
        <dbReference type="WBParaSite" id="L893_g18862.t1"/>
    </source>
</evidence>
<accession>A0A1I7YR49</accession>
<reference evidence="2" key="1">
    <citation type="submission" date="2016-11" db="UniProtKB">
        <authorList>
            <consortium name="WormBaseParasite"/>
        </authorList>
    </citation>
    <scope>IDENTIFICATION</scope>
</reference>
<protein>
    <submittedName>
        <fullName evidence="2">Uncharacterized protein</fullName>
    </submittedName>
</protein>
<organism evidence="1 2">
    <name type="scientific">Steinernema glaseri</name>
    <dbReference type="NCBI Taxonomy" id="37863"/>
    <lineage>
        <taxon>Eukaryota</taxon>
        <taxon>Metazoa</taxon>
        <taxon>Ecdysozoa</taxon>
        <taxon>Nematoda</taxon>
        <taxon>Chromadorea</taxon>
        <taxon>Rhabditida</taxon>
        <taxon>Tylenchina</taxon>
        <taxon>Panagrolaimomorpha</taxon>
        <taxon>Strongyloidoidea</taxon>
        <taxon>Steinernematidae</taxon>
        <taxon>Steinernema</taxon>
    </lineage>
</organism>